<dbReference type="GeneID" id="36381574"/>
<dbReference type="InterPro" id="IPR008993">
    <property type="entry name" value="TIMP-like_OB-fold"/>
</dbReference>
<gene>
    <name evidence="4 6 7" type="ORF">SRAE_2000385400</name>
</gene>
<dbReference type="STRING" id="34506.A0A090MZM7"/>
<comment type="subcellular location">
    <subcellularLocation>
        <location evidence="1">Secreted</location>
    </subcellularLocation>
</comment>
<dbReference type="GO" id="GO:0005576">
    <property type="term" value="C:extracellular region"/>
    <property type="evidence" value="ECO:0007669"/>
    <property type="project" value="UniProtKB-SubCell"/>
</dbReference>
<feature type="binding site" evidence="3">
    <location>
        <position position="13"/>
    </location>
    <ligand>
        <name>Zn(2+)</name>
        <dbReference type="ChEBI" id="CHEBI:29105"/>
        <note>ligand shared with metalloproteinase partner</note>
    </ligand>
</feature>
<dbReference type="GO" id="GO:0008191">
    <property type="term" value="F:metalloendopeptidase inhibitor activity"/>
    <property type="evidence" value="ECO:0007669"/>
    <property type="project" value="InterPro"/>
</dbReference>
<evidence type="ECO:0000313" key="7">
    <source>
        <dbReference type="WormBase" id="SRAE_2000385400"/>
    </source>
</evidence>
<dbReference type="OrthoDB" id="5792739at2759"/>
<accession>A0A090MZM7</accession>
<evidence type="ECO:0000313" key="4">
    <source>
        <dbReference type="EMBL" id="CEF69204.1"/>
    </source>
</evidence>
<dbReference type="AlphaFoldDB" id="A0A090MZM7"/>
<evidence type="ECO:0000256" key="1">
    <source>
        <dbReference type="ARBA" id="ARBA00004613"/>
    </source>
</evidence>
<reference evidence="4 5" key="1">
    <citation type="submission" date="2014-09" db="EMBL/GenBank/DDBJ databases">
        <authorList>
            <person name="Martin A.A."/>
        </authorList>
    </citation>
    <scope>NUCLEOTIDE SEQUENCE</scope>
    <source>
        <strain evidence="5">ED321</strain>
        <strain evidence="4">ED321 Heterogonic</strain>
    </source>
</reference>
<proteinExistence type="predicted"/>
<dbReference type="RefSeq" id="XP_024508404.1">
    <property type="nucleotide sequence ID" value="XM_024655098.1"/>
</dbReference>
<dbReference type="WormBase" id="SRAE_2000385400">
    <property type="protein sequence ID" value="SRP10667"/>
    <property type="gene ID" value="WBGene00264081"/>
</dbReference>
<dbReference type="Gene3D" id="2.40.50.120">
    <property type="match status" value="1"/>
</dbReference>
<organism evidence="4">
    <name type="scientific">Strongyloides ratti</name>
    <name type="common">Parasitic roundworm</name>
    <dbReference type="NCBI Taxonomy" id="34506"/>
    <lineage>
        <taxon>Eukaryota</taxon>
        <taxon>Metazoa</taxon>
        <taxon>Ecdysozoa</taxon>
        <taxon>Nematoda</taxon>
        <taxon>Chromadorea</taxon>
        <taxon>Rhabditida</taxon>
        <taxon>Tylenchina</taxon>
        <taxon>Panagrolaimomorpha</taxon>
        <taxon>Strongyloidoidea</taxon>
        <taxon>Strongyloididae</taxon>
        <taxon>Strongyloides</taxon>
    </lineage>
</organism>
<dbReference type="WBParaSite" id="SRAE_2000385400.1">
    <property type="protein sequence ID" value="SRAE_2000385400.1"/>
    <property type="gene ID" value="WBGene00264081"/>
</dbReference>
<keyword evidence="2" id="KW-0964">Secreted</keyword>
<name>A0A090MZM7_STRRB</name>
<keyword evidence="5" id="KW-1185">Reference proteome</keyword>
<evidence type="ECO:0000313" key="5">
    <source>
        <dbReference type="Proteomes" id="UP000035682"/>
    </source>
</evidence>
<protein>
    <submittedName>
        <fullName evidence="4">Proteinase inhibitor I35, tissue inhibitor of metalloproteinase family and Tissue inhibitor of metalloproteinases-like, OB-fold domain-containing protein</fullName>
    </submittedName>
</protein>
<dbReference type="GO" id="GO:0046872">
    <property type="term" value="F:metal ion binding"/>
    <property type="evidence" value="ECO:0007669"/>
    <property type="project" value="UniProtKB-KW"/>
</dbReference>
<evidence type="ECO:0000256" key="2">
    <source>
        <dbReference type="ARBA" id="ARBA00022525"/>
    </source>
</evidence>
<reference evidence="6" key="2">
    <citation type="submission" date="2020-12" db="UniProtKB">
        <authorList>
            <consortium name="WormBaseParasite"/>
        </authorList>
    </citation>
    <scope>IDENTIFICATION</scope>
</reference>
<evidence type="ECO:0000256" key="3">
    <source>
        <dbReference type="PIRSR" id="PIRSR601820-1"/>
    </source>
</evidence>
<dbReference type="SUPFAM" id="SSF50242">
    <property type="entry name" value="TIMP-like"/>
    <property type="match status" value="1"/>
</dbReference>
<dbReference type="Proteomes" id="UP000035682">
    <property type="component" value="Unplaced"/>
</dbReference>
<keyword evidence="3" id="KW-0479">Metal-binding</keyword>
<keyword evidence="3" id="KW-0862">Zinc</keyword>
<sequence length="130" mass="14691">MVGLNFVNQTESCDCMRIYDKNVFCFSEWISHVKILNKDVQMVYGTNEAAQEEDSVKYTVQHLEILKKPENIKNESLSNLITTPSNTAMSGALNSDNTLTIRLCGGLTFNEDSENSIKKIKNYQKVINCS</sequence>
<evidence type="ECO:0000313" key="6">
    <source>
        <dbReference type="WBParaSite" id="SRAE_2000385400.1"/>
    </source>
</evidence>
<dbReference type="CTD" id="36381574"/>
<dbReference type="Pfam" id="PF00965">
    <property type="entry name" value="TIMP"/>
    <property type="match status" value="1"/>
</dbReference>
<dbReference type="InterPro" id="IPR001820">
    <property type="entry name" value="TIMP"/>
</dbReference>
<dbReference type="EMBL" id="LN609529">
    <property type="protein sequence ID" value="CEF69204.1"/>
    <property type="molecule type" value="Genomic_DNA"/>
</dbReference>